<organism evidence="1 2">
    <name type="scientific">Candidatus Peribacter riflensis</name>
    <dbReference type="NCBI Taxonomy" id="1735162"/>
    <lineage>
        <taxon>Bacteria</taxon>
        <taxon>Candidatus Peregrinibacteriota</taxon>
        <taxon>Candidatus Peribacteria</taxon>
        <taxon>Candidatus Peribacterales</taxon>
        <taxon>Candidatus Peribacteraceae</taxon>
        <taxon>Candidatus Peribacter</taxon>
    </lineage>
</organism>
<accession>A0A0S1SPX5</accession>
<dbReference type="EMBL" id="CP013065">
    <property type="protein sequence ID" value="ALM12911.1"/>
    <property type="molecule type" value="Genomic_DNA"/>
</dbReference>
<proteinExistence type="predicted"/>
<accession>A0A0S1STD8</accession>
<gene>
    <name evidence="1" type="ORF">PeribacterD1_0210</name>
</gene>
<name>A0A0S1SDS3_9BACT</name>
<dbReference type="STRING" id="1735162.PeribacterB2_0210"/>
<dbReference type="AlphaFoldDB" id="A0A0S1SDS3"/>
<sequence length="847" mass="90475">MSTARKSRSSQDWGRVRTGRKTRYENLETRELLAAITAKVAVFTSNVGDQSMVTEWRDTAIGAEEMVVTLQPWTHIKSMSYGIQGPRGGVDSGVLKADLTGRDGTWGELDGYYETTLATDQVAEDGKLSFNLPGWGMQIPEQGLPLQVEMQFHDTAPVGKYRLNEPALSVKSSYGRVQVLQFGYKNPTITVQQCAELNVGIDGPASQTISPDDDDVVLARVNFDASEALNTYSIPVLLEGSNAGGQTIDAGELVTDVELRNVVTGQTIDAVMAPGDYGDSQLYLFESFVLDQGRSTWEIRVDMTGGESGDRVRASVLDGVDINNRWWGIQTSQLDGNGPVETSPGGTISGNWQEISVPHVTVTPRAMQSSLHVVENQKNVEVFVFDVYAEGAKDLLTTAFAFEGEHLVNGQNYAVWFDSDKDGSRDVIIQDGIVSVNGEVHADNLVSGGIVVPAGSTDRFWLTTDIASSSLPAPDNTLQVWFASQNPVEAETLDDGASLTNNQFTIASGVGVPVTIYKHGTFRAEQDSMLLQPRLMLGGAQSESLVSAEFGADLEAGDVYYVGLDVEGDAGSIDRFELFVNGSAVPLAVATPGGAEPGDDFGARMNAQQLIVGAGEEKDVAISARIKSDVNGGVSGDTFTVVVDTVYVRGVTSSSQSTLNVDIRSPEETVVMSKLTSVTNAGPTTAAMPSGVAEIGSFQFVAAANVNTRDNLNRVDLDQLTFEVNTLNVELDTLSFALYNKANAALTAIPSTVVVLSPGCYRVTFTDLRHSAPYVAIGSGASATFGLRVNVTNPNTAAASGGESSLRTTLDLRDDYFSWFDEDFGTSTQINGTGLADDFIRGMLLQG</sequence>
<accession>A0A0S1SDS3</accession>
<reference evidence="2" key="1">
    <citation type="submission" date="2015-10" db="EMBL/GenBank/DDBJ databases">
        <title>Analysis of five complete genome sequences for members of the class Peribacteria in the recently recognized Peregrinibacteria bacterial phylum.</title>
        <authorList>
            <person name="Anantharaman K."/>
            <person name="Brown C.T."/>
            <person name="Burstein D."/>
            <person name="Castelle C.J."/>
            <person name="Probst A.J."/>
            <person name="Thomas B.C."/>
            <person name="Williams K.H."/>
            <person name="Banfield J.F."/>
        </authorList>
    </citation>
    <scope>NUCLEOTIDE SEQUENCE [LARGE SCALE GENOMIC DNA]</scope>
</reference>
<accession>A0A0S1SR09</accession>
<evidence type="ECO:0000313" key="2">
    <source>
        <dbReference type="Proteomes" id="UP000069135"/>
    </source>
</evidence>
<protein>
    <submittedName>
        <fullName evidence="1">Uncharacterized protein</fullName>
    </submittedName>
</protein>
<dbReference type="KEGG" id="prf:PeribacterA2_0210"/>
<reference evidence="1 2" key="2">
    <citation type="journal article" date="2016" name="PeerJ">
        <title>Analysis of five complete genome sequences for members of the class Peribacteria in the recently recognized Peregrinibacteria bacterial phylum.</title>
        <authorList>
            <person name="Anantharaman K."/>
            <person name="Brown C.T."/>
            <person name="Burstein D."/>
            <person name="Castelle C.J."/>
            <person name="Probst A.J."/>
            <person name="Thomas B.C."/>
            <person name="Williams K.H."/>
            <person name="Banfield J.F."/>
        </authorList>
    </citation>
    <scope>NUCLEOTIDE SEQUENCE [LARGE SCALE GENOMIC DNA]</scope>
    <source>
        <strain evidence="1">RIFOXYD1_FULL_PER-ii_59_16</strain>
    </source>
</reference>
<accession>A0A0S1SHT5</accession>
<dbReference type="Proteomes" id="UP000069135">
    <property type="component" value="Chromosome"/>
</dbReference>
<evidence type="ECO:0000313" key="1">
    <source>
        <dbReference type="EMBL" id="ALM12911.1"/>
    </source>
</evidence>